<reference evidence="11" key="1">
    <citation type="submission" date="2020-07" db="EMBL/GenBank/DDBJ databases">
        <title>Ethylene signaling mediates host invasion by parasitic plants.</title>
        <authorList>
            <person name="Yoshida S."/>
        </authorList>
    </citation>
    <scope>NUCLEOTIDE SEQUENCE</scope>
    <source>
        <strain evidence="11">Okayama</strain>
    </source>
</reference>
<comment type="subcellular location">
    <subcellularLocation>
        <location evidence="9">Nucleus</location>
    </subcellularLocation>
    <subcellularLocation>
        <location evidence="9">Chromosome</location>
    </subcellularLocation>
</comment>
<keyword evidence="6 9" id="KW-0804">Transcription</keyword>
<dbReference type="GO" id="GO:0006260">
    <property type="term" value="P:DNA replication"/>
    <property type="evidence" value="ECO:0007669"/>
    <property type="project" value="UniProtKB-KW"/>
</dbReference>
<dbReference type="Pfam" id="PF08512">
    <property type="entry name" value="Rttp106-like_middle"/>
    <property type="match status" value="1"/>
</dbReference>
<dbReference type="InterPro" id="IPR048993">
    <property type="entry name" value="SSRP1-like_PH1"/>
</dbReference>
<dbReference type="FunFam" id="2.30.29.150:FF:000001">
    <property type="entry name" value="Fact complex subunit ssrp1"/>
    <property type="match status" value="1"/>
</dbReference>
<keyword evidence="12" id="KW-1185">Reference proteome</keyword>
<dbReference type="GO" id="GO:0035101">
    <property type="term" value="C:FACT complex"/>
    <property type="evidence" value="ECO:0007669"/>
    <property type="project" value="TreeGrafter"/>
</dbReference>
<dbReference type="InterPro" id="IPR000969">
    <property type="entry name" value="SSRP1/POB3"/>
</dbReference>
<dbReference type="OrthoDB" id="1700664at2759"/>
<dbReference type="GO" id="GO:0031491">
    <property type="term" value="F:nucleosome binding"/>
    <property type="evidence" value="ECO:0007669"/>
    <property type="project" value="TreeGrafter"/>
</dbReference>
<keyword evidence="7 9" id="KW-0234">DNA repair</keyword>
<evidence type="ECO:0000259" key="10">
    <source>
        <dbReference type="SMART" id="SM01287"/>
    </source>
</evidence>
<comment type="similarity">
    <text evidence="1 9">Belongs to the SSRP1 family.</text>
</comment>
<dbReference type="Proteomes" id="UP000653305">
    <property type="component" value="Unassembled WGS sequence"/>
</dbReference>
<dbReference type="PANTHER" id="PTHR45849:SF1">
    <property type="entry name" value="FACT COMPLEX SUBUNIT SSRP1"/>
    <property type="match status" value="1"/>
</dbReference>
<comment type="function">
    <text evidence="9">Component of the FACT complex, a general chromatin factor that acts to reorganize nucleosomes. The FACT complex is involved in multiple processes that require DNA as a template such as mRNA elongation, DNA replication and DNA repair. During transcription elongation the FACT complex acts as a histone chaperone that both destabilizes and restores nucleosomal structure. It facilitates the passage of RNA polymerase II and transcription by promoting the dissociation of one histone H2A-H2B dimer from the nucleosome, then subsequently promotes the reestablishment of the nucleosome following the passage of RNA polymerase II.</text>
</comment>
<gene>
    <name evidence="11" type="ORF">PHJA_001217500</name>
</gene>
<dbReference type="Pfam" id="PF21103">
    <property type="entry name" value="PH1_SSRP1-like"/>
    <property type="match status" value="1"/>
</dbReference>
<evidence type="ECO:0000256" key="5">
    <source>
        <dbReference type="ARBA" id="ARBA00023015"/>
    </source>
</evidence>
<dbReference type="PRINTS" id="PR00887">
    <property type="entry name" value="SSRCOGNITION"/>
</dbReference>
<keyword evidence="4 9" id="KW-0227">DNA damage</keyword>
<dbReference type="EMBL" id="BMAC01000224">
    <property type="protein sequence ID" value="GFP90736.1"/>
    <property type="molecule type" value="Genomic_DNA"/>
</dbReference>
<keyword evidence="8 9" id="KW-0539">Nucleus</keyword>
<comment type="caution">
    <text evidence="11">The sequence shown here is derived from an EMBL/GenBank/DDBJ whole genome shotgun (WGS) entry which is preliminary data.</text>
</comment>
<dbReference type="CDD" id="cd13231">
    <property type="entry name" value="PH2_SSRP1-like"/>
    <property type="match status" value="1"/>
</dbReference>
<dbReference type="GO" id="GO:0042393">
    <property type="term" value="F:histone binding"/>
    <property type="evidence" value="ECO:0007669"/>
    <property type="project" value="TreeGrafter"/>
</dbReference>
<keyword evidence="2 9" id="KW-0158">Chromosome</keyword>
<evidence type="ECO:0000256" key="7">
    <source>
        <dbReference type="ARBA" id="ARBA00023204"/>
    </source>
</evidence>
<dbReference type="InterPro" id="IPR013719">
    <property type="entry name" value="RTT106/SPT16-like_middle_dom"/>
</dbReference>
<accession>A0A830BVD6</accession>
<dbReference type="SUPFAM" id="SSF50729">
    <property type="entry name" value="PH domain-like"/>
    <property type="match status" value="1"/>
</dbReference>
<dbReference type="PANTHER" id="PTHR45849">
    <property type="entry name" value="FACT COMPLEX SUBUNIT SSRP1"/>
    <property type="match status" value="1"/>
</dbReference>
<keyword evidence="3 9" id="KW-0235">DNA replication</keyword>
<sequence length="281" mass="31281">MADGQSSNSLSLGGHGGTSICKSDVESGGEEAVVTFDGIASHTPRGPYNVELHLSFLRLHGQANNDFKISYTSITRVFWLPKLYQPHTFVVLTLDPPIENGQTSCPHIVMQGLIHEIFVTILSGLSDAEVTKMFCGWQNGYALKSSLESEDGFLYPLEDNFFFLPIPPTLILHEEIDYVEFERRSAGGSNMHYVDFLIRLTTGQEHLFRNIPRNDFQNLFTFVHEKGLKILNLGGLWATEGNNDNPPMDPYIARILNAAFGDESDDEVEYDEGSPTDDDSG</sequence>
<proteinExistence type="inferred from homology"/>
<dbReference type="AlphaFoldDB" id="A0A830BVD6"/>
<evidence type="ECO:0000256" key="1">
    <source>
        <dbReference type="ARBA" id="ARBA00010060"/>
    </source>
</evidence>
<evidence type="ECO:0000256" key="2">
    <source>
        <dbReference type="ARBA" id="ARBA00022454"/>
    </source>
</evidence>
<feature type="domain" description="Histone chaperone RTT106/FACT complex subunit SPT16-like middle" evidence="10">
    <location>
        <begin position="140"/>
        <end position="233"/>
    </location>
</feature>
<protein>
    <recommendedName>
        <fullName evidence="9">FACT complex subunit SSRP1</fullName>
    </recommendedName>
</protein>
<dbReference type="GO" id="GO:0006281">
    <property type="term" value="P:DNA repair"/>
    <property type="evidence" value="ECO:0007669"/>
    <property type="project" value="UniProtKB-KW"/>
</dbReference>
<evidence type="ECO:0000256" key="6">
    <source>
        <dbReference type="ARBA" id="ARBA00023163"/>
    </source>
</evidence>
<evidence type="ECO:0000256" key="4">
    <source>
        <dbReference type="ARBA" id="ARBA00022763"/>
    </source>
</evidence>
<evidence type="ECO:0000256" key="9">
    <source>
        <dbReference type="RuleBase" id="RU364013"/>
    </source>
</evidence>
<dbReference type="SMART" id="SM01287">
    <property type="entry name" value="Rtt106"/>
    <property type="match status" value="1"/>
</dbReference>
<organism evidence="11 12">
    <name type="scientific">Phtheirospermum japonicum</name>
    <dbReference type="NCBI Taxonomy" id="374723"/>
    <lineage>
        <taxon>Eukaryota</taxon>
        <taxon>Viridiplantae</taxon>
        <taxon>Streptophyta</taxon>
        <taxon>Embryophyta</taxon>
        <taxon>Tracheophyta</taxon>
        <taxon>Spermatophyta</taxon>
        <taxon>Magnoliopsida</taxon>
        <taxon>eudicotyledons</taxon>
        <taxon>Gunneridae</taxon>
        <taxon>Pentapetalae</taxon>
        <taxon>asterids</taxon>
        <taxon>lamiids</taxon>
        <taxon>Lamiales</taxon>
        <taxon>Orobanchaceae</taxon>
        <taxon>Orobanchaceae incertae sedis</taxon>
        <taxon>Phtheirospermum</taxon>
    </lineage>
</organism>
<dbReference type="InterPro" id="IPR050454">
    <property type="entry name" value="RTT106/SSRP1_HistChap/FACT"/>
</dbReference>
<evidence type="ECO:0000313" key="11">
    <source>
        <dbReference type="EMBL" id="GFP90736.1"/>
    </source>
</evidence>
<keyword evidence="5 9" id="KW-0805">Transcription regulation</keyword>
<evidence type="ECO:0000313" key="12">
    <source>
        <dbReference type="Proteomes" id="UP000653305"/>
    </source>
</evidence>
<name>A0A830BVD6_9LAMI</name>
<evidence type="ECO:0000256" key="3">
    <source>
        <dbReference type="ARBA" id="ARBA00022705"/>
    </source>
</evidence>
<evidence type="ECO:0000256" key="8">
    <source>
        <dbReference type="ARBA" id="ARBA00023242"/>
    </source>
</evidence>
<dbReference type="GO" id="GO:0003677">
    <property type="term" value="F:DNA binding"/>
    <property type="evidence" value="ECO:0007669"/>
    <property type="project" value="InterPro"/>
</dbReference>
<dbReference type="Gene3D" id="2.30.29.30">
    <property type="entry name" value="Pleckstrin-homology domain (PH domain)/Phosphotyrosine-binding domain (PTB)"/>
    <property type="match status" value="1"/>
</dbReference>
<dbReference type="Gene3D" id="2.30.29.150">
    <property type="match status" value="1"/>
</dbReference>
<dbReference type="InterPro" id="IPR011993">
    <property type="entry name" value="PH-like_dom_sf"/>
</dbReference>